<keyword evidence="4" id="KW-0804">Transcription</keyword>
<protein>
    <recommendedName>
        <fullName evidence="9">Mediator of RNA polymerase II transcription subunit 22</fullName>
    </recommendedName>
</protein>
<dbReference type="Proteomes" id="UP001302321">
    <property type="component" value="Unassembled WGS sequence"/>
</dbReference>
<evidence type="ECO:0008006" key="9">
    <source>
        <dbReference type="Google" id="ProtNLM"/>
    </source>
</evidence>
<evidence type="ECO:0000313" key="8">
    <source>
        <dbReference type="Proteomes" id="UP001302321"/>
    </source>
</evidence>
<feature type="region of interest" description="Disordered" evidence="6">
    <location>
        <begin position="120"/>
        <end position="150"/>
    </location>
</feature>
<dbReference type="InterPro" id="IPR009332">
    <property type="entry name" value="Med22"/>
</dbReference>
<evidence type="ECO:0000313" key="7">
    <source>
        <dbReference type="EMBL" id="KAK4180186.1"/>
    </source>
</evidence>
<evidence type="ECO:0000256" key="2">
    <source>
        <dbReference type="ARBA" id="ARBA00005942"/>
    </source>
</evidence>
<evidence type="ECO:0000256" key="3">
    <source>
        <dbReference type="ARBA" id="ARBA00023015"/>
    </source>
</evidence>
<dbReference type="GO" id="GO:0006357">
    <property type="term" value="P:regulation of transcription by RNA polymerase II"/>
    <property type="evidence" value="ECO:0007669"/>
    <property type="project" value="InterPro"/>
</dbReference>
<keyword evidence="3" id="KW-0805">Transcription regulation</keyword>
<dbReference type="EMBL" id="MU866102">
    <property type="protein sequence ID" value="KAK4180186.1"/>
    <property type="molecule type" value="Genomic_DNA"/>
</dbReference>
<reference evidence="7" key="1">
    <citation type="journal article" date="2023" name="Mol. Phylogenet. Evol.">
        <title>Genome-scale phylogeny and comparative genomics of the fungal order Sordariales.</title>
        <authorList>
            <person name="Hensen N."/>
            <person name="Bonometti L."/>
            <person name="Westerberg I."/>
            <person name="Brannstrom I.O."/>
            <person name="Guillou S."/>
            <person name="Cros-Aarteil S."/>
            <person name="Calhoun S."/>
            <person name="Haridas S."/>
            <person name="Kuo A."/>
            <person name="Mondo S."/>
            <person name="Pangilinan J."/>
            <person name="Riley R."/>
            <person name="LaButti K."/>
            <person name="Andreopoulos B."/>
            <person name="Lipzen A."/>
            <person name="Chen C."/>
            <person name="Yan M."/>
            <person name="Daum C."/>
            <person name="Ng V."/>
            <person name="Clum A."/>
            <person name="Steindorff A."/>
            <person name="Ohm R.A."/>
            <person name="Martin F."/>
            <person name="Silar P."/>
            <person name="Natvig D.O."/>
            <person name="Lalanne C."/>
            <person name="Gautier V."/>
            <person name="Ament-Velasquez S.L."/>
            <person name="Kruys A."/>
            <person name="Hutchinson M.I."/>
            <person name="Powell A.J."/>
            <person name="Barry K."/>
            <person name="Miller A.N."/>
            <person name="Grigoriev I.V."/>
            <person name="Debuchy R."/>
            <person name="Gladieux P."/>
            <person name="Hiltunen Thoren M."/>
            <person name="Johannesson H."/>
        </authorList>
    </citation>
    <scope>NUCLEOTIDE SEQUENCE</scope>
    <source>
        <strain evidence="7">CBS 892.96</strain>
    </source>
</reference>
<accession>A0AAN7A9E1</accession>
<comment type="similarity">
    <text evidence="2">Belongs to the Mediator complex subunit 22 family.</text>
</comment>
<proteinExistence type="inferred from homology"/>
<evidence type="ECO:0000256" key="5">
    <source>
        <dbReference type="ARBA" id="ARBA00023242"/>
    </source>
</evidence>
<keyword evidence="8" id="KW-1185">Reference proteome</keyword>
<name>A0AAN7A9E1_9PEZI</name>
<evidence type="ECO:0000256" key="1">
    <source>
        <dbReference type="ARBA" id="ARBA00004123"/>
    </source>
</evidence>
<comment type="subcellular location">
    <subcellularLocation>
        <location evidence="1">Nucleus</location>
    </subcellularLocation>
</comment>
<dbReference type="AlphaFoldDB" id="A0AAN7A9E1"/>
<gene>
    <name evidence="7" type="ORF">QBC36DRAFT_320607</name>
</gene>
<dbReference type="GO" id="GO:0016592">
    <property type="term" value="C:mediator complex"/>
    <property type="evidence" value="ECO:0007669"/>
    <property type="project" value="InterPro"/>
</dbReference>
<comment type="caution">
    <text evidence="7">The sequence shown here is derived from an EMBL/GenBank/DDBJ whole genome shotgun (WGS) entry which is preliminary data.</text>
</comment>
<evidence type="ECO:0000256" key="6">
    <source>
        <dbReference type="SAM" id="MobiDB-lite"/>
    </source>
</evidence>
<dbReference type="Gene3D" id="6.10.280.160">
    <property type="entry name" value="Mediator of RNA polymerase II transcription subunit 22"/>
    <property type="match status" value="1"/>
</dbReference>
<dbReference type="Pfam" id="PF06179">
    <property type="entry name" value="Med22"/>
    <property type="match status" value="1"/>
</dbReference>
<keyword evidence="5" id="KW-0539">Nucleus</keyword>
<organism evidence="7 8">
    <name type="scientific">Triangularia setosa</name>
    <dbReference type="NCBI Taxonomy" id="2587417"/>
    <lineage>
        <taxon>Eukaryota</taxon>
        <taxon>Fungi</taxon>
        <taxon>Dikarya</taxon>
        <taxon>Ascomycota</taxon>
        <taxon>Pezizomycotina</taxon>
        <taxon>Sordariomycetes</taxon>
        <taxon>Sordariomycetidae</taxon>
        <taxon>Sordariales</taxon>
        <taxon>Podosporaceae</taxon>
        <taxon>Triangularia</taxon>
    </lineage>
</organism>
<sequence>MNRDADTAHNLLERKNKLMADLMTYYRDLINTSTEPIPANASNSSAAINSLAMETAMTGFITATEDLLSLTREIRELWIIGSLTKPGAGDEEARQGIKRDAEAVFNAVSALKNEGRLAHIGAPDESPMRYQVGNLEGHPGRAQAGQAPGP</sequence>
<reference evidence="7" key="2">
    <citation type="submission" date="2023-05" db="EMBL/GenBank/DDBJ databases">
        <authorList>
            <consortium name="Lawrence Berkeley National Laboratory"/>
            <person name="Steindorff A."/>
            <person name="Hensen N."/>
            <person name="Bonometti L."/>
            <person name="Westerberg I."/>
            <person name="Brannstrom I.O."/>
            <person name="Guillou S."/>
            <person name="Cros-Aarteil S."/>
            <person name="Calhoun S."/>
            <person name="Haridas S."/>
            <person name="Kuo A."/>
            <person name="Mondo S."/>
            <person name="Pangilinan J."/>
            <person name="Riley R."/>
            <person name="Labutti K."/>
            <person name="Andreopoulos B."/>
            <person name="Lipzen A."/>
            <person name="Chen C."/>
            <person name="Yanf M."/>
            <person name="Daum C."/>
            <person name="Ng V."/>
            <person name="Clum A."/>
            <person name="Ohm R."/>
            <person name="Martin F."/>
            <person name="Silar P."/>
            <person name="Natvig D."/>
            <person name="Lalanne C."/>
            <person name="Gautier V."/>
            <person name="Ament-Velasquez S.L."/>
            <person name="Kruys A."/>
            <person name="Hutchinson M.I."/>
            <person name="Powell A.J."/>
            <person name="Barry K."/>
            <person name="Miller A.N."/>
            <person name="Grigoriev I.V."/>
            <person name="Debuchy R."/>
            <person name="Gladieux P."/>
            <person name="Thoren M.H."/>
            <person name="Johannesson H."/>
        </authorList>
    </citation>
    <scope>NUCLEOTIDE SEQUENCE</scope>
    <source>
        <strain evidence="7">CBS 892.96</strain>
    </source>
</reference>
<dbReference type="GO" id="GO:0003712">
    <property type="term" value="F:transcription coregulator activity"/>
    <property type="evidence" value="ECO:0007669"/>
    <property type="project" value="InterPro"/>
</dbReference>
<evidence type="ECO:0000256" key="4">
    <source>
        <dbReference type="ARBA" id="ARBA00023163"/>
    </source>
</evidence>